<dbReference type="KEGG" id="tid:Thein_0425"/>
<dbReference type="EMBL" id="CP002683">
    <property type="protein sequence ID" value="AEH45606.1"/>
    <property type="molecule type" value="Genomic_DNA"/>
</dbReference>
<dbReference type="AlphaFoldDB" id="F8ABK8"/>
<dbReference type="PaxDb" id="667014-Thein_0081"/>
<evidence type="ECO:0000313" key="2">
    <source>
        <dbReference type="EMBL" id="AEH44307.1"/>
    </source>
</evidence>
<dbReference type="InParanoid" id="F8ABK8"/>
<dbReference type="EMBL" id="CP002683">
    <property type="protein sequence ID" value="AEH46024.1"/>
    <property type="molecule type" value="Genomic_DNA"/>
</dbReference>
<dbReference type="KEGG" id="tid:Thein_1748"/>
<dbReference type="KEGG" id="tid:Thein_1765"/>
<organism evidence="6 9">
    <name type="scientific">Thermodesulfatator indicus (strain DSM 15286 / JCM 11887 / CIR29812)</name>
    <dbReference type="NCBI Taxonomy" id="667014"/>
    <lineage>
        <taxon>Bacteria</taxon>
        <taxon>Pseudomonadati</taxon>
        <taxon>Thermodesulfobacteriota</taxon>
        <taxon>Thermodesulfobacteria</taxon>
        <taxon>Thermodesulfobacteriales</taxon>
        <taxon>Thermodesulfatatoraceae</taxon>
        <taxon>Thermodesulfatator</taxon>
    </lineage>
</organism>
<dbReference type="EMBL" id="CP002683">
    <property type="protein sequence ID" value="AEH44733.1"/>
    <property type="molecule type" value="Genomic_DNA"/>
</dbReference>
<dbReference type="KEGG" id="tid:Thein_0856"/>
<evidence type="ECO:0000313" key="6">
    <source>
        <dbReference type="EMBL" id="AEH45606.1"/>
    </source>
</evidence>
<dbReference type="KEGG" id="tid:Thein_0716"/>
<sequence>MERLLFSKLFDRKISRPSLCLNSIRDVSNYGNCPYTRLNLEGPPYQQSLFYLKERRIEDL</sequence>
<evidence type="ECO:0000313" key="8">
    <source>
        <dbReference type="EMBL" id="AEH46024.1"/>
    </source>
</evidence>
<reference evidence="6 9" key="2">
    <citation type="journal article" date="2012" name="Stand. Genomic Sci.">
        <title>Complete genome sequence of the thermophilic sulfate-reducing ocean bacterium Thermodesulfatator indicus type strain (CIR29812(T)).</title>
        <authorList>
            <person name="Anderson I."/>
            <person name="Saunders E."/>
            <person name="Lapidus A."/>
            <person name="Nolan M."/>
            <person name="Lucas S."/>
            <person name="Tice H."/>
            <person name="Del Rio T.G."/>
            <person name="Cheng J.F."/>
            <person name="Han C."/>
            <person name="Tapia R."/>
            <person name="Goodwin L.A."/>
            <person name="Pitluck S."/>
            <person name="Liolios K."/>
            <person name="Mavromatis K."/>
            <person name="Pagani I."/>
            <person name="Ivanova N."/>
            <person name="Mikhailova N."/>
            <person name="Pati A."/>
            <person name="Chen A."/>
            <person name="Palaniappan K."/>
            <person name="Land M."/>
            <person name="Hauser L."/>
            <person name="Jeffries C.D."/>
            <person name="Chang Y.J."/>
            <person name="Brambilla E.M."/>
            <person name="Rohde M."/>
            <person name="Spring S."/>
            <person name="Goker M."/>
            <person name="Detter J.C."/>
            <person name="Woyke T."/>
            <person name="Bristow J."/>
            <person name="Eisen J.A."/>
            <person name="Markowitz V."/>
            <person name="Hugenholtz P."/>
            <person name="Kyrpides N.C."/>
            <person name="Klenk H.P."/>
        </authorList>
    </citation>
    <scope>NUCLEOTIDE SEQUENCE [LARGE SCALE GENOMIC DNA]</scope>
    <source>
        <strain evidence="6">DSM 15286</strain>
        <strain evidence="9">DSM 15286 / JCM 11887 / CIR29812</strain>
    </source>
</reference>
<evidence type="ECO:0000313" key="7">
    <source>
        <dbReference type="EMBL" id="AEH45621.1"/>
    </source>
</evidence>
<dbReference type="EMBL" id="CP002683">
    <property type="protein sequence ID" value="AEH44307.1"/>
    <property type="molecule type" value="Genomic_DNA"/>
</dbReference>
<dbReference type="HOGENOM" id="CLU_2940318_0_0_0"/>
<evidence type="ECO:0000313" key="3">
    <source>
        <dbReference type="EMBL" id="AEH44596.1"/>
    </source>
</evidence>
<dbReference type="KEGG" id="tid:Thein_0912"/>
<keyword evidence="9" id="KW-1185">Reference proteome</keyword>
<proteinExistence type="predicted"/>
<reference evidence="9" key="1">
    <citation type="submission" date="2011-04" db="EMBL/GenBank/DDBJ databases">
        <title>The complete genome of Thermodesulfatator indicus DSM 15286.</title>
        <authorList>
            <person name="Lucas S."/>
            <person name="Copeland A."/>
            <person name="Lapidus A."/>
            <person name="Bruce D."/>
            <person name="Goodwin L."/>
            <person name="Pitluck S."/>
            <person name="Peters L."/>
            <person name="Kyrpides N."/>
            <person name="Mavromatis K."/>
            <person name="Pagani I."/>
            <person name="Ivanova N."/>
            <person name="Saunders L."/>
            <person name="Detter J.C."/>
            <person name="Tapia R."/>
            <person name="Han C."/>
            <person name="Land M."/>
            <person name="Hauser L."/>
            <person name="Markowitz V."/>
            <person name="Cheng J.-F."/>
            <person name="Hugenholtz P."/>
            <person name="Woyke T."/>
            <person name="Wu D."/>
            <person name="Spring S."/>
            <person name="Schroeder M."/>
            <person name="Brambilla E."/>
            <person name="Klenk H.-P."/>
            <person name="Eisen J.A."/>
        </authorList>
    </citation>
    <scope>NUCLEOTIDE SEQUENCE [LARGE SCALE GENOMIC DNA]</scope>
    <source>
        <strain evidence="9">DSM 15286 / JCM 11887 / CIR29812</strain>
    </source>
</reference>
<name>F8ABK8_THEID</name>
<dbReference type="EMBL" id="CP002683">
    <property type="protein sequence ID" value="AEH44788.1"/>
    <property type="molecule type" value="Genomic_DNA"/>
</dbReference>
<dbReference type="KEGG" id="tid:Thein_0081"/>
<evidence type="ECO:0000313" key="5">
    <source>
        <dbReference type="EMBL" id="AEH44788.1"/>
    </source>
</evidence>
<accession>F8ABK8</accession>
<dbReference type="EMBL" id="CP002683">
    <property type="protein sequence ID" value="AEH44596.1"/>
    <property type="molecule type" value="Genomic_DNA"/>
</dbReference>
<dbReference type="EMBL" id="CP002683">
    <property type="protein sequence ID" value="AEH45621.1"/>
    <property type="molecule type" value="Genomic_DNA"/>
</dbReference>
<evidence type="ECO:0000313" key="4">
    <source>
        <dbReference type="EMBL" id="AEH44733.1"/>
    </source>
</evidence>
<evidence type="ECO:0000313" key="9">
    <source>
        <dbReference type="Proteomes" id="UP000006793"/>
    </source>
</evidence>
<protein>
    <submittedName>
        <fullName evidence="6">Uncharacterized protein</fullName>
    </submittedName>
</protein>
<dbReference type="EMBL" id="CP002683">
    <property type="protein sequence ID" value="AEH43966.1"/>
    <property type="molecule type" value="Genomic_DNA"/>
</dbReference>
<evidence type="ECO:0000313" key="1">
    <source>
        <dbReference type="EMBL" id="AEH43966.1"/>
    </source>
</evidence>
<gene>
    <name evidence="1" type="ordered locus">Thein_0081</name>
    <name evidence="2" type="ordered locus">Thein_0425</name>
    <name evidence="3" type="ordered locus">Thein_0716</name>
    <name evidence="4" type="ordered locus">Thein_0856</name>
    <name evidence="5" type="ordered locus">Thein_0912</name>
    <name evidence="6" type="ordered locus">Thein_1748</name>
    <name evidence="7" type="ordered locus">Thein_1765</name>
    <name evidence="8" type="ordered locus">Thein_2176</name>
</gene>
<dbReference type="KEGG" id="tid:Thein_2176"/>
<dbReference type="Proteomes" id="UP000006793">
    <property type="component" value="Chromosome"/>
</dbReference>